<feature type="region of interest" description="Disordered" evidence="1">
    <location>
        <begin position="1"/>
        <end position="111"/>
    </location>
</feature>
<protein>
    <submittedName>
        <fullName evidence="2">Uncharacterized protein</fullName>
    </submittedName>
</protein>
<keyword evidence="3" id="KW-1185">Reference proteome</keyword>
<feature type="region of interest" description="Disordered" evidence="1">
    <location>
        <begin position="166"/>
        <end position="411"/>
    </location>
</feature>
<proteinExistence type="predicted"/>
<comment type="caution">
    <text evidence="2">The sequence shown here is derived from an EMBL/GenBank/DDBJ whole genome shotgun (WGS) entry which is preliminary data.</text>
</comment>
<feature type="compositionally biased region" description="Polar residues" evidence="1">
    <location>
        <begin position="30"/>
        <end position="45"/>
    </location>
</feature>
<feature type="compositionally biased region" description="Basic and acidic residues" evidence="1">
    <location>
        <begin position="279"/>
        <end position="305"/>
    </location>
</feature>
<evidence type="ECO:0000313" key="3">
    <source>
        <dbReference type="Proteomes" id="UP001161017"/>
    </source>
</evidence>
<gene>
    <name evidence="2" type="ORF">OHK93_001375</name>
</gene>
<sequence>MRPPQRSRTSFPQFKAPLPRDQITPAWTPYTFSNPRAPLNSISPSENRKLANLGNGLPELHAQERPDPFAGNRKQLGRMTLPIPDSEQLLPHNGARGQGGQTTTSKSSTSAQMWCDSLLPGSTRSFSPSYILGSDAAGLTPLSHGKGYTRGDDAEALPVFSDFSDHARPAADISPSHADTKVMNPNQQVPQPPSKATNDHYSKLVSQDTRKEGQTGSPFGGRVATQLPERLHRTGTPSPAEWSEGGIKGKDISRASTSNIHGRLSNMDAMRAPSLTTRDPYKAEIWEDPTAKDSAYEINSRDFDQKTSGNTKQVAANHPKVVSTRVSSNVRGRKEGHPDFTSGGARPSDRDEATSTLPYAYGKENTRKADQLTPHNGVPKKRRVSKQSEEGTSSKEKLVGSRENRSRETGSPVKLDTIVDLTADIVTPRSTLREIGGNVL</sequence>
<accession>A0AA43QTR6</accession>
<name>A0AA43QTR6_9LECA</name>
<evidence type="ECO:0000256" key="1">
    <source>
        <dbReference type="SAM" id="MobiDB-lite"/>
    </source>
</evidence>
<dbReference type="EMBL" id="JAPUFD010000011">
    <property type="protein sequence ID" value="MDI1490175.1"/>
    <property type="molecule type" value="Genomic_DNA"/>
</dbReference>
<evidence type="ECO:0000313" key="2">
    <source>
        <dbReference type="EMBL" id="MDI1490175.1"/>
    </source>
</evidence>
<feature type="compositionally biased region" description="Polar residues" evidence="1">
    <location>
        <begin position="1"/>
        <end position="12"/>
    </location>
</feature>
<organism evidence="2 3">
    <name type="scientific">Ramalina farinacea</name>
    <dbReference type="NCBI Taxonomy" id="258253"/>
    <lineage>
        <taxon>Eukaryota</taxon>
        <taxon>Fungi</taxon>
        <taxon>Dikarya</taxon>
        <taxon>Ascomycota</taxon>
        <taxon>Pezizomycotina</taxon>
        <taxon>Lecanoromycetes</taxon>
        <taxon>OSLEUM clade</taxon>
        <taxon>Lecanoromycetidae</taxon>
        <taxon>Lecanorales</taxon>
        <taxon>Lecanorineae</taxon>
        <taxon>Ramalinaceae</taxon>
        <taxon>Ramalina</taxon>
    </lineage>
</organism>
<dbReference type="AlphaFoldDB" id="A0AA43QTR6"/>
<feature type="compositionally biased region" description="Basic and acidic residues" evidence="1">
    <location>
        <begin position="197"/>
        <end position="213"/>
    </location>
</feature>
<feature type="compositionally biased region" description="Basic and acidic residues" evidence="1">
    <location>
        <begin position="386"/>
        <end position="408"/>
    </location>
</feature>
<dbReference type="Proteomes" id="UP001161017">
    <property type="component" value="Unassembled WGS sequence"/>
</dbReference>
<reference evidence="2" key="1">
    <citation type="journal article" date="2023" name="Genome Biol. Evol.">
        <title>First Whole Genome Sequence and Flow Cytometry Genome Size Data for the Lichen-Forming Fungus Ramalina farinacea (Ascomycota).</title>
        <authorList>
            <person name="Llewellyn T."/>
            <person name="Mian S."/>
            <person name="Hill R."/>
            <person name="Leitch I.J."/>
            <person name="Gaya E."/>
        </authorList>
    </citation>
    <scope>NUCLEOTIDE SEQUENCE</scope>
    <source>
        <strain evidence="2">LIQ254RAFAR</strain>
    </source>
</reference>